<dbReference type="GO" id="GO:0009249">
    <property type="term" value="P:protein lipoylation"/>
    <property type="evidence" value="ECO:0007669"/>
    <property type="project" value="InterPro"/>
</dbReference>
<evidence type="ECO:0000256" key="1">
    <source>
        <dbReference type="ARBA" id="ARBA00005085"/>
    </source>
</evidence>
<name>A0AAE9DQH3_CAEBR</name>
<dbReference type="Gene3D" id="3.30.930.10">
    <property type="entry name" value="Bira Bifunctional Protein, Domain 2"/>
    <property type="match status" value="1"/>
</dbReference>
<reference evidence="4 5" key="1">
    <citation type="submission" date="2022-05" db="EMBL/GenBank/DDBJ databases">
        <title>Chromosome-level reference genomes for two strains of Caenorhabditis briggsae: an improved platform for comparative genomics.</title>
        <authorList>
            <person name="Stevens L."/>
            <person name="Andersen E.C."/>
        </authorList>
    </citation>
    <scope>NUCLEOTIDE SEQUENCE [LARGE SCALE GENOMIC DNA]</scope>
    <source>
        <strain evidence="4">QX1410_ONT</strain>
        <tissue evidence="4">Whole-organism</tissue>
    </source>
</reference>
<dbReference type="AlphaFoldDB" id="A0AAE9DQH3"/>
<dbReference type="InterPro" id="IPR045864">
    <property type="entry name" value="aa-tRNA-synth_II/BPL/LPL"/>
</dbReference>
<protein>
    <recommendedName>
        <fullName evidence="3">BPL/LPL catalytic domain-containing protein</fullName>
    </recommendedName>
</protein>
<feature type="domain" description="BPL/LPL catalytic" evidence="3">
    <location>
        <begin position="37"/>
        <end position="225"/>
    </location>
</feature>
<evidence type="ECO:0000313" key="5">
    <source>
        <dbReference type="Proteomes" id="UP000827892"/>
    </source>
</evidence>
<dbReference type="CDD" id="cd16443">
    <property type="entry name" value="LplA"/>
    <property type="match status" value="1"/>
</dbReference>
<sequence>MCTISRGKIGKILKSTSTCIFENLAFEEHIFRTHNVERSGEVLLMWSNRPSVVIGRHQNPWVEVNLPFAKETNIEIARRHSGGGTVYHDQGNLNISLLTTHAQHCRPKNLKFISDALNSNFTVQIVPNSRDDMELQPGNRKCSGTAARIAKGQAYHHLTLLIDADLEILKKSLKSPFRDQIESNATRSVRALAVGFLREDDGNASVEGAEMAISEAYRKLFEQSQFETIDVSSKIAANPEILKILEELKSWKWIYGKSPKFQFSGENGQEIEVKDGLIMGTDQRFSTDF</sequence>
<dbReference type="PANTHER" id="PTHR12561">
    <property type="entry name" value="LIPOATE-PROTEIN LIGASE"/>
    <property type="match status" value="1"/>
</dbReference>
<dbReference type="PANTHER" id="PTHR12561:SF3">
    <property type="entry name" value="LIPOYLTRANSFERASE 1, MITOCHONDRIAL"/>
    <property type="match status" value="1"/>
</dbReference>
<dbReference type="SUPFAM" id="SSF55681">
    <property type="entry name" value="Class II aaRS and biotin synthetases"/>
    <property type="match status" value="1"/>
</dbReference>
<organism evidence="4 5">
    <name type="scientific">Caenorhabditis briggsae</name>
    <dbReference type="NCBI Taxonomy" id="6238"/>
    <lineage>
        <taxon>Eukaryota</taxon>
        <taxon>Metazoa</taxon>
        <taxon>Ecdysozoa</taxon>
        <taxon>Nematoda</taxon>
        <taxon>Chromadorea</taxon>
        <taxon>Rhabditida</taxon>
        <taxon>Rhabditina</taxon>
        <taxon>Rhabditomorpha</taxon>
        <taxon>Rhabditoidea</taxon>
        <taxon>Rhabditidae</taxon>
        <taxon>Peloderinae</taxon>
        <taxon>Caenorhabditis</taxon>
    </lineage>
</organism>
<gene>
    <name evidence="4" type="ORF">L3Y34_014035</name>
</gene>
<evidence type="ECO:0000256" key="2">
    <source>
        <dbReference type="ARBA" id="ARBA00008242"/>
    </source>
</evidence>
<dbReference type="InterPro" id="IPR004143">
    <property type="entry name" value="BPL_LPL_catalytic"/>
</dbReference>
<proteinExistence type="inferred from homology"/>
<comment type="similarity">
    <text evidence="2">Belongs to the LplA family.</text>
</comment>
<dbReference type="Proteomes" id="UP000827892">
    <property type="component" value="Chromosome I"/>
</dbReference>
<comment type="pathway">
    <text evidence="1">Protein modification; protein lipoylation via exogenous pathway; protein N(6)-(lipoyl)lysine from lipoate: step 2/2.</text>
</comment>
<dbReference type="PROSITE" id="PS51733">
    <property type="entry name" value="BPL_LPL_CATALYTIC"/>
    <property type="match status" value="1"/>
</dbReference>
<evidence type="ECO:0000313" key="4">
    <source>
        <dbReference type="EMBL" id="ULU09336.1"/>
    </source>
</evidence>
<dbReference type="EMBL" id="CP090891">
    <property type="protein sequence ID" value="ULU09336.1"/>
    <property type="molecule type" value="Genomic_DNA"/>
</dbReference>
<dbReference type="Pfam" id="PF21948">
    <property type="entry name" value="LplA-B_cat"/>
    <property type="match status" value="1"/>
</dbReference>
<evidence type="ECO:0000259" key="3">
    <source>
        <dbReference type="PROSITE" id="PS51733"/>
    </source>
</evidence>
<accession>A0AAE9DQH3</accession>
<dbReference type="FunFam" id="3.30.930.10:FF:000045">
    <property type="entry name" value="lipoyltransferase 1, mitochondrial"/>
    <property type="match status" value="1"/>
</dbReference>
<dbReference type="InterPro" id="IPR004562">
    <property type="entry name" value="LipoylTrfase_LipoateP_Ligase"/>
</dbReference>